<feature type="transmembrane region" description="Helical" evidence="8">
    <location>
        <begin position="152"/>
        <end position="173"/>
    </location>
</feature>
<feature type="domain" description="Sulfatase N-terminal" evidence="9">
    <location>
        <begin position="384"/>
        <end position="649"/>
    </location>
</feature>
<accession>A0A0H5SX02</accession>
<dbReference type="PANTHER" id="PTHR47371:SF3">
    <property type="entry name" value="PHOSPHOGLYCEROL TRANSFERASE I"/>
    <property type="match status" value="1"/>
</dbReference>
<evidence type="ECO:0000256" key="5">
    <source>
        <dbReference type="ARBA" id="ARBA00022989"/>
    </source>
</evidence>
<evidence type="ECO:0000313" key="10">
    <source>
        <dbReference type="EMBL" id="CRZ34878.1"/>
    </source>
</evidence>
<dbReference type="Gene3D" id="3.30.1120.170">
    <property type="match status" value="1"/>
</dbReference>
<sequence>MKSGPFFVGIKAAVIKFIKEKGKYIKEKGKYLKEIPKENLLYPLAFFIGTLIYLELNSHFFIYNTIDGRIIYPIIFAIPTGIFFTLLAGFFKNYGNKLVMWLLTGISCLIFCLQVVYYSVFKVYFSFQTIGMANDALTEFKDEVNKAIMSNLYQIFVLIIPLVVLHFLIKKVFLCEKRNHKLQGYLFLGVLMFHLFALLSLRIYGKEDYTPYDLYHHSKVPELSGKHLGIITLTRFDIAGLFKEDEPQLIDVDPDFLASVEEVTVENLAAADKKAKKNSKQANAIEKKDKIAAKTAYEKKASAENQSMGKPAEKPTPIPIDTSPNIMNIDFEELAKNEDNKAIRILHEYFANVEPTNKNKYTGLFKGYNLINIVAEGFSPYAVHEELTPTLYKLTHEGFVFTNFYTALWQTSTSDGEYVVMTGLIPVGTRSMYKSRKNLMPFSLGNQFNLLGVESKAYHNHTYTYYERNLTHPNLGYIFKAKGNGLVLESDVWPASDWEMIKNTVDEYKDEKPFHVYYLTVSGHMNYTFSGNSMSYKNKNLVKDLPYSSDARAYIACQIELDRALEELIKRLTEAKVLDKTVIALSADHYPYGWDKDKIDELAGHEVDPYFEVYKNHFILWSPAIKKPVIIDKPASSLDILPTLSNLFGLTYDSRLLMGRDIFSDAEPLVILGNRSFITDKVMYNSETGKVIKLIDEELPPDYIKNINNIIKNKFTVSKSILKYDYYRYVFPNYPYEFIKPD</sequence>
<feature type="transmembrane region" description="Helical" evidence="8">
    <location>
        <begin position="185"/>
        <end position="204"/>
    </location>
</feature>
<keyword evidence="6 8" id="KW-0472">Membrane</keyword>
<dbReference type="SUPFAM" id="SSF53649">
    <property type="entry name" value="Alkaline phosphatase-like"/>
    <property type="match status" value="1"/>
</dbReference>
<dbReference type="InterPro" id="IPR050448">
    <property type="entry name" value="OpgB/LTA_synthase_biosynth"/>
</dbReference>
<name>A0A0H5SX02_HERHM</name>
<feature type="transmembrane region" description="Helical" evidence="8">
    <location>
        <begin position="70"/>
        <end position="91"/>
    </location>
</feature>
<evidence type="ECO:0000256" key="3">
    <source>
        <dbReference type="ARBA" id="ARBA00022475"/>
    </source>
</evidence>
<feature type="transmembrane region" description="Helical" evidence="8">
    <location>
        <begin position="98"/>
        <end position="120"/>
    </location>
</feature>
<dbReference type="InterPro" id="IPR017850">
    <property type="entry name" value="Alkaline_phosphatase_core_sf"/>
</dbReference>
<dbReference type="Proteomes" id="UP000236497">
    <property type="component" value="Unassembled WGS sequence"/>
</dbReference>
<evidence type="ECO:0000313" key="11">
    <source>
        <dbReference type="Proteomes" id="UP000236497"/>
    </source>
</evidence>
<evidence type="ECO:0000256" key="4">
    <source>
        <dbReference type="ARBA" id="ARBA00022692"/>
    </source>
</evidence>
<dbReference type="OrthoDB" id="5901192at2"/>
<organism evidence="10 11">
    <name type="scientific">Herbinix hemicellulosilytica</name>
    <dbReference type="NCBI Taxonomy" id="1564487"/>
    <lineage>
        <taxon>Bacteria</taxon>
        <taxon>Bacillati</taxon>
        <taxon>Bacillota</taxon>
        <taxon>Clostridia</taxon>
        <taxon>Lachnospirales</taxon>
        <taxon>Lachnospiraceae</taxon>
        <taxon>Herbinix</taxon>
    </lineage>
</organism>
<reference evidence="10 11" key="1">
    <citation type="submission" date="2015-06" db="EMBL/GenBank/DDBJ databases">
        <authorList>
            <person name="Wibberg Daniel"/>
        </authorList>
    </citation>
    <scope>NUCLEOTIDE SEQUENCE [LARGE SCALE GENOMIC DNA]</scope>
    <source>
        <strain evidence="10 11">T3/55T</strain>
    </source>
</reference>
<gene>
    <name evidence="10" type="ORF">HHT355_1678</name>
</gene>
<evidence type="ECO:0000256" key="7">
    <source>
        <dbReference type="SAM" id="MobiDB-lite"/>
    </source>
</evidence>
<comment type="pathway">
    <text evidence="2">Cell wall biogenesis; lipoteichoic acid biosynthesis.</text>
</comment>
<proteinExistence type="predicted"/>
<dbReference type="InterPro" id="IPR000917">
    <property type="entry name" value="Sulfatase_N"/>
</dbReference>
<keyword evidence="3" id="KW-1003">Cell membrane</keyword>
<comment type="subcellular location">
    <subcellularLocation>
        <location evidence="1">Cell membrane</location>
        <topology evidence="1">Multi-pass membrane protein</topology>
    </subcellularLocation>
</comment>
<protein>
    <recommendedName>
        <fullName evidence="9">Sulfatase N-terminal domain-containing protein</fullName>
    </recommendedName>
</protein>
<dbReference type="GO" id="GO:0005886">
    <property type="term" value="C:plasma membrane"/>
    <property type="evidence" value="ECO:0007669"/>
    <property type="project" value="UniProtKB-SubCell"/>
</dbReference>
<evidence type="ECO:0000256" key="2">
    <source>
        <dbReference type="ARBA" id="ARBA00004936"/>
    </source>
</evidence>
<feature type="transmembrane region" description="Helical" evidence="8">
    <location>
        <begin position="40"/>
        <end position="64"/>
    </location>
</feature>
<dbReference type="EMBL" id="CVTD020000017">
    <property type="protein sequence ID" value="CRZ34878.1"/>
    <property type="molecule type" value="Genomic_DNA"/>
</dbReference>
<dbReference type="CDD" id="cd16015">
    <property type="entry name" value="LTA_synthase"/>
    <property type="match status" value="1"/>
</dbReference>
<evidence type="ECO:0000256" key="8">
    <source>
        <dbReference type="SAM" id="Phobius"/>
    </source>
</evidence>
<dbReference type="Pfam" id="PF00884">
    <property type="entry name" value="Sulfatase"/>
    <property type="match status" value="1"/>
</dbReference>
<evidence type="ECO:0000259" key="9">
    <source>
        <dbReference type="Pfam" id="PF00884"/>
    </source>
</evidence>
<evidence type="ECO:0000256" key="6">
    <source>
        <dbReference type="ARBA" id="ARBA00023136"/>
    </source>
</evidence>
<feature type="region of interest" description="Disordered" evidence="7">
    <location>
        <begin position="300"/>
        <end position="322"/>
    </location>
</feature>
<evidence type="ECO:0000256" key="1">
    <source>
        <dbReference type="ARBA" id="ARBA00004651"/>
    </source>
</evidence>
<dbReference type="PANTHER" id="PTHR47371">
    <property type="entry name" value="LIPOTEICHOIC ACID SYNTHASE"/>
    <property type="match status" value="1"/>
</dbReference>
<dbReference type="Gene3D" id="3.40.720.10">
    <property type="entry name" value="Alkaline Phosphatase, subunit A"/>
    <property type="match status" value="1"/>
</dbReference>
<dbReference type="RefSeq" id="WP_103202984.1">
    <property type="nucleotide sequence ID" value="NZ_CVTD020000017.1"/>
</dbReference>
<dbReference type="AlphaFoldDB" id="A0A0H5SX02"/>
<keyword evidence="11" id="KW-1185">Reference proteome</keyword>
<keyword evidence="4 8" id="KW-0812">Transmembrane</keyword>
<keyword evidence="5 8" id="KW-1133">Transmembrane helix</keyword>